<proteinExistence type="predicted"/>
<dbReference type="InterPro" id="IPR036962">
    <property type="entry name" value="Glyco_hydro_3_N_sf"/>
</dbReference>
<reference evidence="2 3" key="1">
    <citation type="submission" date="2018-08" db="EMBL/GenBank/DDBJ databases">
        <title>Genomic investigation of the strawberry pathogen Phytophthora fragariae indicates pathogenicity is determined by transcriptional variation in three key races.</title>
        <authorList>
            <person name="Adams T.M."/>
            <person name="Armitage A.D."/>
            <person name="Sobczyk M.K."/>
            <person name="Bates H.J."/>
            <person name="Dunwell J.M."/>
            <person name="Nellist C.F."/>
            <person name="Harrison R.J."/>
        </authorList>
    </citation>
    <scope>NUCLEOTIDE SEQUENCE [LARGE SCALE GENOMIC DNA]</scope>
    <source>
        <strain evidence="2 3">SCRP333</strain>
    </source>
</reference>
<dbReference type="InterPro" id="IPR017853">
    <property type="entry name" value="GH"/>
</dbReference>
<evidence type="ECO:0000313" key="3">
    <source>
        <dbReference type="Proteomes" id="UP000434957"/>
    </source>
</evidence>
<keyword evidence="1" id="KW-0378">Hydrolase</keyword>
<organism evidence="2 3">
    <name type="scientific">Phytophthora rubi</name>
    <dbReference type="NCBI Taxonomy" id="129364"/>
    <lineage>
        <taxon>Eukaryota</taxon>
        <taxon>Sar</taxon>
        <taxon>Stramenopiles</taxon>
        <taxon>Oomycota</taxon>
        <taxon>Peronosporomycetes</taxon>
        <taxon>Peronosporales</taxon>
        <taxon>Peronosporaceae</taxon>
        <taxon>Phytophthora</taxon>
    </lineage>
</organism>
<evidence type="ECO:0000256" key="1">
    <source>
        <dbReference type="ARBA" id="ARBA00022801"/>
    </source>
</evidence>
<keyword evidence="3" id="KW-1185">Reference proteome</keyword>
<dbReference type="GO" id="GO:0005975">
    <property type="term" value="P:carbohydrate metabolic process"/>
    <property type="evidence" value="ECO:0007669"/>
    <property type="project" value="InterPro"/>
</dbReference>
<comment type="caution">
    <text evidence="2">The sequence shown here is derived from an EMBL/GenBank/DDBJ whole genome shotgun (WGS) entry which is preliminary data.</text>
</comment>
<dbReference type="Gene3D" id="3.20.20.300">
    <property type="entry name" value="Glycoside hydrolase, family 3, N-terminal domain"/>
    <property type="match status" value="1"/>
</dbReference>
<name>A0A6A4BJ43_9STRA</name>
<gene>
    <name evidence="2" type="ORF">PR003_g30188</name>
</gene>
<protein>
    <submittedName>
        <fullName evidence="2">Uncharacterized protein</fullName>
    </submittedName>
</protein>
<dbReference type="EMBL" id="QXFT01005476">
    <property type="protein sequence ID" value="KAE9272483.1"/>
    <property type="molecule type" value="Genomic_DNA"/>
</dbReference>
<accession>A0A6A4BJ43</accession>
<sequence length="78" mass="8756">MGDAIIRGMQSSNKSTAYMRHWMVYTKTPTGHNKNAVTVSDYGTLNDFLPPFKTVVEAGSQRRGGLHLHQRHLNDAEL</sequence>
<evidence type="ECO:0000313" key="2">
    <source>
        <dbReference type="EMBL" id="KAE9272483.1"/>
    </source>
</evidence>
<dbReference type="Proteomes" id="UP000434957">
    <property type="component" value="Unassembled WGS sequence"/>
</dbReference>
<dbReference type="AlphaFoldDB" id="A0A6A4BJ43"/>
<dbReference type="GO" id="GO:0004553">
    <property type="term" value="F:hydrolase activity, hydrolyzing O-glycosyl compounds"/>
    <property type="evidence" value="ECO:0007669"/>
    <property type="project" value="InterPro"/>
</dbReference>
<dbReference type="SUPFAM" id="SSF51445">
    <property type="entry name" value="(Trans)glycosidases"/>
    <property type="match status" value="1"/>
</dbReference>